<comment type="similarity">
    <text evidence="7">Belongs to the binding-protein-dependent transport system permease family.</text>
</comment>
<dbReference type="InterPro" id="IPR000515">
    <property type="entry name" value="MetI-like"/>
</dbReference>
<evidence type="ECO:0000313" key="10">
    <source>
        <dbReference type="EMBL" id="RNL86091.1"/>
    </source>
</evidence>
<keyword evidence="4 7" id="KW-0812">Transmembrane</keyword>
<dbReference type="CDD" id="cd06261">
    <property type="entry name" value="TM_PBP2"/>
    <property type="match status" value="1"/>
</dbReference>
<evidence type="ECO:0000256" key="4">
    <source>
        <dbReference type="ARBA" id="ARBA00022692"/>
    </source>
</evidence>
<evidence type="ECO:0000256" key="5">
    <source>
        <dbReference type="ARBA" id="ARBA00022989"/>
    </source>
</evidence>
<dbReference type="Gene3D" id="1.10.3720.10">
    <property type="entry name" value="MetI-like"/>
    <property type="match status" value="1"/>
</dbReference>
<sequence length="287" mass="30121">MTTSPTGAAPPSAAPVDKGERRRSGTRSRPLPGGRSLLGAIGAGCFLLIWEIVPRAGVVSPQYLPPASEVLATLGERLLVPGFWVAVGDTVAGWGLGLAISFVAAVVLGFLVGSVPVLRRFTSSTVEFLRPIPSVALIPLAILMYGTDIQSTLLLVVYASFWQIYIQVLYGVADVDPVAEQTAKSYGLGRLARIRYVVWPSALPYVLTGLRLGAAVALILAVTAQLTIGSPGLGQEISVAQSGGATTLVYALIVATGALGVIVNVGVRMLERRVLHWHTSVRSETAQ</sequence>
<gene>
    <name evidence="10" type="ORF">EFW17_06045</name>
</gene>
<feature type="transmembrane region" description="Helical" evidence="7">
    <location>
        <begin position="128"/>
        <end position="147"/>
    </location>
</feature>
<dbReference type="GO" id="GO:0010438">
    <property type="term" value="P:cellular response to sulfur starvation"/>
    <property type="evidence" value="ECO:0007669"/>
    <property type="project" value="TreeGrafter"/>
</dbReference>
<dbReference type="EMBL" id="RJMB01000004">
    <property type="protein sequence ID" value="RNL86091.1"/>
    <property type="molecule type" value="Genomic_DNA"/>
</dbReference>
<feature type="region of interest" description="Disordered" evidence="8">
    <location>
        <begin position="1"/>
        <end position="31"/>
    </location>
</feature>
<dbReference type="InterPro" id="IPR035906">
    <property type="entry name" value="MetI-like_sf"/>
</dbReference>
<keyword evidence="11" id="KW-1185">Reference proteome</keyword>
<dbReference type="Pfam" id="PF00528">
    <property type="entry name" value="BPD_transp_1"/>
    <property type="match status" value="1"/>
</dbReference>
<accession>A0A3N0EE50</accession>
<feature type="transmembrane region" description="Helical" evidence="7">
    <location>
        <begin position="196"/>
        <end position="228"/>
    </location>
</feature>
<dbReference type="AlphaFoldDB" id="A0A3N0EE50"/>
<organism evidence="10 11">
    <name type="scientific">Halostreptopolyspora alba</name>
    <dbReference type="NCBI Taxonomy" id="2487137"/>
    <lineage>
        <taxon>Bacteria</taxon>
        <taxon>Bacillati</taxon>
        <taxon>Actinomycetota</taxon>
        <taxon>Actinomycetes</taxon>
        <taxon>Streptosporangiales</taxon>
        <taxon>Nocardiopsidaceae</taxon>
        <taxon>Halostreptopolyspora</taxon>
    </lineage>
</organism>
<feature type="transmembrane region" description="Helical" evidence="7">
    <location>
        <begin position="248"/>
        <end position="267"/>
    </location>
</feature>
<feature type="transmembrane region" description="Helical" evidence="7">
    <location>
        <begin position="36"/>
        <end position="53"/>
    </location>
</feature>
<evidence type="ECO:0000256" key="2">
    <source>
        <dbReference type="ARBA" id="ARBA00022448"/>
    </source>
</evidence>
<dbReference type="GO" id="GO:0055085">
    <property type="term" value="P:transmembrane transport"/>
    <property type="evidence" value="ECO:0007669"/>
    <property type="project" value="InterPro"/>
</dbReference>
<evidence type="ECO:0000256" key="1">
    <source>
        <dbReference type="ARBA" id="ARBA00004651"/>
    </source>
</evidence>
<evidence type="ECO:0000256" key="7">
    <source>
        <dbReference type="RuleBase" id="RU363032"/>
    </source>
</evidence>
<reference evidence="10 11" key="1">
    <citation type="submission" date="2018-11" db="EMBL/GenBank/DDBJ databases">
        <title>The genome draft of YIM 96095.</title>
        <authorList>
            <person name="Tang S.-K."/>
            <person name="Chunyu W.-X."/>
            <person name="Feng Y.-Z."/>
        </authorList>
    </citation>
    <scope>NUCLEOTIDE SEQUENCE [LARGE SCALE GENOMIC DNA]</scope>
    <source>
        <strain evidence="10 11">YIM 96095</strain>
    </source>
</reference>
<dbReference type="PANTHER" id="PTHR30151:SF25">
    <property type="entry name" value="TAURINE TRANSPORT SYSTEM PERMEASE PROTEIN TAUC"/>
    <property type="match status" value="1"/>
</dbReference>
<evidence type="ECO:0000259" key="9">
    <source>
        <dbReference type="PROSITE" id="PS50928"/>
    </source>
</evidence>
<evidence type="ECO:0000256" key="8">
    <source>
        <dbReference type="SAM" id="MobiDB-lite"/>
    </source>
</evidence>
<dbReference type="PROSITE" id="PS50928">
    <property type="entry name" value="ABC_TM1"/>
    <property type="match status" value="1"/>
</dbReference>
<keyword evidence="6 7" id="KW-0472">Membrane</keyword>
<protein>
    <submittedName>
        <fullName evidence="10">ABC transporter permease</fullName>
    </submittedName>
</protein>
<proteinExistence type="inferred from homology"/>
<dbReference type="PANTHER" id="PTHR30151">
    <property type="entry name" value="ALKANE SULFONATE ABC TRANSPORTER-RELATED, MEMBRANE SUBUNIT"/>
    <property type="match status" value="1"/>
</dbReference>
<dbReference type="OrthoDB" id="5458199at2"/>
<keyword evidence="5 7" id="KW-1133">Transmembrane helix</keyword>
<evidence type="ECO:0000256" key="3">
    <source>
        <dbReference type="ARBA" id="ARBA00022475"/>
    </source>
</evidence>
<dbReference type="RefSeq" id="WP_123200285.1">
    <property type="nucleotide sequence ID" value="NZ_RJMB01000004.1"/>
</dbReference>
<dbReference type="SUPFAM" id="SSF161098">
    <property type="entry name" value="MetI-like"/>
    <property type="match status" value="1"/>
</dbReference>
<dbReference type="Proteomes" id="UP000269198">
    <property type="component" value="Unassembled WGS sequence"/>
</dbReference>
<name>A0A3N0EE50_9ACTN</name>
<keyword evidence="2 7" id="KW-0813">Transport</keyword>
<comment type="caution">
    <text evidence="10">The sequence shown here is derived from an EMBL/GenBank/DDBJ whole genome shotgun (WGS) entry which is preliminary data.</text>
</comment>
<evidence type="ECO:0000313" key="11">
    <source>
        <dbReference type="Proteomes" id="UP000269198"/>
    </source>
</evidence>
<keyword evidence="3" id="KW-1003">Cell membrane</keyword>
<comment type="subcellular location">
    <subcellularLocation>
        <location evidence="1 7">Cell membrane</location>
        <topology evidence="1 7">Multi-pass membrane protein</topology>
    </subcellularLocation>
</comment>
<dbReference type="GO" id="GO:0005886">
    <property type="term" value="C:plasma membrane"/>
    <property type="evidence" value="ECO:0007669"/>
    <property type="project" value="UniProtKB-SubCell"/>
</dbReference>
<feature type="compositionally biased region" description="Low complexity" evidence="8">
    <location>
        <begin position="1"/>
        <end position="15"/>
    </location>
</feature>
<evidence type="ECO:0000256" key="6">
    <source>
        <dbReference type="ARBA" id="ARBA00023136"/>
    </source>
</evidence>
<feature type="transmembrane region" description="Helical" evidence="7">
    <location>
        <begin position="91"/>
        <end position="116"/>
    </location>
</feature>
<feature type="domain" description="ABC transmembrane type-1" evidence="9">
    <location>
        <begin position="87"/>
        <end position="271"/>
    </location>
</feature>
<feature type="transmembrane region" description="Helical" evidence="7">
    <location>
        <begin position="153"/>
        <end position="175"/>
    </location>
</feature>